<keyword evidence="2 9" id="KW-0554">One-carbon metabolism</keyword>
<dbReference type="GO" id="GO:0004477">
    <property type="term" value="F:methenyltetrahydrofolate cyclohydrolase activity"/>
    <property type="evidence" value="ECO:0007669"/>
    <property type="project" value="UniProtKB-UniRule"/>
</dbReference>
<name>A0A1F6FR99_9BACT</name>
<evidence type="ECO:0000256" key="7">
    <source>
        <dbReference type="ARBA" id="ARBA00023167"/>
    </source>
</evidence>
<dbReference type="Gene3D" id="3.40.50.10860">
    <property type="entry name" value="Leucine Dehydrogenase, chain A, domain 1"/>
    <property type="match status" value="1"/>
</dbReference>
<dbReference type="GO" id="GO:0006164">
    <property type="term" value="P:purine nucleotide biosynthetic process"/>
    <property type="evidence" value="ECO:0007669"/>
    <property type="project" value="UniProtKB-KW"/>
</dbReference>
<dbReference type="AlphaFoldDB" id="A0A1F6FR99"/>
<feature type="binding site" evidence="9">
    <location>
        <begin position="153"/>
        <end position="155"/>
    </location>
    <ligand>
        <name>NADP(+)</name>
        <dbReference type="ChEBI" id="CHEBI:58349"/>
    </ligand>
</feature>
<keyword evidence="4 9" id="KW-0378">Hydrolase</keyword>
<gene>
    <name evidence="9" type="primary">folD</name>
    <name evidence="12" type="ORF">A3H15_01880</name>
</gene>
<keyword evidence="9" id="KW-0028">Amino-acid biosynthesis</keyword>
<dbReference type="EC" id="1.5.1.5" evidence="9"/>
<feature type="domain" description="Tetrahydrofolate dehydrogenase/cyclohydrolase NAD(P)-binding" evidence="11">
    <location>
        <begin position="130"/>
        <end position="265"/>
    </location>
</feature>
<keyword evidence="6 9" id="KW-0560">Oxidoreductase</keyword>
<evidence type="ECO:0000259" key="11">
    <source>
        <dbReference type="Pfam" id="PF02882"/>
    </source>
</evidence>
<dbReference type="InterPro" id="IPR000672">
    <property type="entry name" value="THF_DH/CycHdrlase"/>
</dbReference>
<keyword evidence="9" id="KW-0368">Histidine biosynthesis</keyword>
<dbReference type="GO" id="GO:0035999">
    <property type="term" value="P:tetrahydrofolate interconversion"/>
    <property type="evidence" value="ECO:0007669"/>
    <property type="project" value="UniProtKB-UniRule"/>
</dbReference>
<dbReference type="GO" id="GO:0005829">
    <property type="term" value="C:cytosol"/>
    <property type="evidence" value="ECO:0007669"/>
    <property type="project" value="TreeGrafter"/>
</dbReference>
<evidence type="ECO:0000313" key="13">
    <source>
        <dbReference type="Proteomes" id="UP000177968"/>
    </source>
</evidence>
<comment type="catalytic activity">
    <reaction evidence="9">
        <text>(6R)-5,10-methylene-5,6,7,8-tetrahydrofolate + NADP(+) = (6R)-5,10-methenyltetrahydrofolate + NADPH</text>
        <dbReference type="Rhea" id="RHEA:22812"/>
        <dbReference type="ChEBI" id="CHEBI:15636"/>
        <dbReference type="ChEBI" id="CHEBI:57455"/>
        <dbReference type="ChEBI" id="CHEBI:57783"/>
        <dbReference type="ChEBI" id="CHEBI:58349"/>
        <dbReference type="EC" id="1.5.1.5"/>
    </reaction>
</comment>
<comment type="catalytic activity">
    <reaction evidence="9">
        <text>(6R)-5,10-methenyltetrahydrofolate + H2O = (6R)-10-formyltetrahydrofolate + H(+)</text>
        <dbReference type="Rhea" id="RHEA:23700"/>
        <dbReference type="ChEBI" id="CHEBI:15377"/>
        <dbReference type="ChEBI" id="CHEBI:15378"/>
        <dbReference type="ChEBI" id="CHEBI:57455"/>
        <dbReference type="ChEBI" id="CHEBI:195366"/>
        <dbReference type="EC" id="3.5.4.9"/>
    </reaction>
</comment>
<feature type="binding site" evidence="9">
    <location>
        <position position="218"/>
    </location>
    <ligand>
        <name>NADP(+)</name>
        <dbReference type="ChEBI" id="CHEBI:58349"/>
    </ligand>
</feature>
<dbReference type="InterPro" id="IPR036291">
    <property type="entry name" value="NAD(P)-bd_dom_sf"/>
</dbReference>
<feature type="domain" description="Tetrahydrofolate dehydrogenase/cyclohydrolase catalytic" evidence="10">
    <location>
        <begin position="3"/>
        <end position="112"/>
    </location>
</feature>
<dbReference type="Proteomes" id="UP000177968">
    <property type="component" value="Unassembled WGS sequence"/>
</dbReference>
<comment type="pathway">
    <text evidence="1 9">One-carbon metabolism; tetrahydrofolate interconversion.</text>
</comment>
<dbReference type="HAMAP" id="MF_01576">
    <property type="entry name" value="THF_DHG_CYH"/>
    <property type="match status" value="1"/>
</dbReference>
<evidence type="ECO:0000256" key="2">
    <source>
        <dbReference type="ARBA" id="ARBA00022563"/>
    </source>
</evidence>
<dbReference type="Pfam" id="PF02882">
    <property type="entry name" value="THF_DHG_CYH_C"/>
    <property type="match status" value="1"/>
</dbReference>
<dbReference type="GO" id="GO:0004488">
    <property type="term" value="F:methylenetetrahydrofolate dehydrogenase (NADP+) activity"/>
    <property type="evidence" value="ECO:0007669"/>
    <property type="project" value="UniProtKB-UniRule"/>
</dbReference>
<keyword evidence="7 9" id="KW-0486">Methionine biosynthesis</keyword>
<dbReference type="Gene3D" id="3.40.50.720">
    <property type="entry name" value="NAD(P)-binding Rossmann-like Domain"/>
    <property type="match status" value="1"/>
</dbReference>
<comment type="caution">
    <text evidence="9">Lacks conserved residue(s) required for the propagation of feature annotation.</text>
</comment>
<dbReference type="PANTHER" id="PTHR48099">
    <property type="entry name" value="C-1-TETRAHYDROFOLATE SYNTHASE, CYTOPLASMIC-RELATED"/>
    <property type="match status" value="1"/>
</dbReference>
<keyword evidence="3 9" id="KW-0658">Purine biosynthesis</keyword>
<evidence type="ECO:0000256" key="8">
    <source>
        <dbReference type="ARBA" id="ARBA00023268"/>
    </source>
</evidence>
<sequence>MILDGRAIAEDVYVELAERRKNTVSDVKLGIVVVGENPVIASFVRIKERAATRLGVTIERINLPADASQEVIIGSIQDIAMRSDGVIAQLPFPKGIDVDAVLAAVPVEKDVDALNPTIPEDKRPVHAPVALAIVELLRHAGVKISGKRTVVVGAGRLVGAPSAWLLGNLGANVSLFTLEEGSIDDIKDADIVILGTGNPGFIKPEHIREGVALIDAGTSELNKKIIGDADPACADKAGVFTPVPGGVGPVSVAMIFKNLFDLLEKRR</sequence>
<dbReference type="InterPro" id="IPR046346">
    <property type="entry name" value="Aminoacid_DH-like_N_sf"/>
</dbReference>
<dbReference type="InterPro" id="IPR020630">
    <property type="entry name" value="THF_DH/CycHdrlase_cat_dom"/>
</dbReference>
<evidence type="ECO:0000313" key="12">
    <source>
        <dbReference type="EMBL" id="OGG88381.1"/>
    </source>
</evidence>
<evidence type="ECO:0000259" key="10">
    <source>
        <dbReference type="Pfam" id="PF00763"/>
    </source>
</evidence>
<evidence type="ECO:0000256" key="4">
    <source>
        <dbReference type="ARBA" id="ARBA00022801"/>
    </source>
</evidence>
<accession>A0A1F6FR99</accession>
<dbReference type="EMBL" id="MFMO01000004">
    <property type="protein sequence ID" value="OGG88381.1"/>
    <property type="molecule type" value="Genomic_DNA"/>
</dbReference>
<dbReference type="GO" id="GO:0009086">
    <property type="term" value="P:methionine biosynthetic process"/>
    <property type="evidence" value="ECO:0007669"/>
    <property type="project" value="UniProtKB-KW"/>
</dbReference>
<keyword evidence="5 9" id="KW-0521">NADP</keyword>
<comment type="similarity">
    <text evidence="9">Belongs to the tetrahydrofolate dehydrogenase/cyclohydrolase family.</text>
</comment>
<proteinExistence type="inferred from homology"/>
<dbReference type="Pfam" id="PF00763">
    <property type="entry name" value="THF_DHG_CYH"/>
    <property type="match status" value="1"/>
</dbReference>
<dbReference type="SUPFAM" id="SSF53223">
    <property type="entry name" value="Aminoacid dehydrogenase-like, N-terminal domain"/>
    <property type="match status" value="1"/>
</dbReference>
<dbReference type="GO" id="GO:0000105">
    <property type="term" value="P:L-histidine biosynthetic process"/>
    <property type="evidence" value="ECO:0007669"/>
    <property type="project" value="UniProtKB-KW"/>
</dbReference>
<comment type="subunit">
    <text evidence="9">Homodimer.</text>
</comment>
<evidence type="ECO:0000256" key="1">
    <source>
        <dbReference type="ARBA" id="ARBA00004777"/>
    </source>
</evidence>
<keyword evidence="8 9" id="KW-0511">Multifunctional enzyme</keyword>
<comment type="caution">
    <text evidence="12">The sequence shown here is derived from an EMBL/GenBank/DDBJ whole genome shotgun (WGS) entry which is preliminary data.</text>
</comment>
<dbReference type="PRINTS" id="PR00085">
    <property type="entry name" value="THFDHDRGNASE"/>
</dbReference>
<organism evidence="12 13">
    <name type="scientific">Candidatus Kaiserbacteria bacterium RIFCSPLOWO2_12_FULL_50_28</name>
    <dbReference type="NCBI Taxonomy" id="1798527"/>
    <lineage>
        <taxon>Bacteria</taxon>
        <taxon>Candidatus Kaiseribacteriota</taxon>
    </lineage>
</organism>
<dbReference type="EC" id="3.5.4.9" evidence="9"/>
<evidence type="ECO:0000256" key="5">
    <source>
        <dbReference type="ARBA" id="ARBA00022857"/>
    </source>
</evidence>
<evidence type="ECO:0000256" key="6">
    <source>
        <dbReference type="ARBA" id="ARBA00023002"/>
    </source>
</evidence>
<dbReference type="UniPathway" id="UPA00193"/>
<dbReference type="PANTHER" id="PTHR48099:SF5">
    <property type="entry name" value="C-1-TETRAHYDROFOLATE SYNTHASE, CYTOPLASMIC"/>
    <property type="match status" value="1"/>
</dbReference>
<dbReference type="SUPFAM" id="SSF51735">
    <property type="entry name" value="NAD(P)-binding Rossmann-fold domains"/>
    <property type="match status" value="1"/>
</dbReference>
<comment type="function">
    <text evidence="9">Catalyzes the oxidation of 5,10-methylenetetrahydrofolate to 5,10-methenyltetrahydrofolate and then the hydrolysis of 5,10-methenyltetrahydrofolate to 10-formyltetrahydrofolate.</text>
</comment>
<reference evidence="12 13" key="1">
    <citation type="journal article" date="2016" name="Nat. Commun.">
        <title>Thousands of microbial genomes shed light on interconnected biogeochemical processes in an aquifer system.</title>
        <authorList>
            <person name="Anantharaman K."/>
            <person name="Brown C.T."/>
            <person name="Hug L.A."/>
            <person name="Sharon I."/>
            <person name="Castelle C.J."/>
            <person name="Probst A.J."/>
            <person name="Thomas B.C."/>
            <person name="Singh A."/>
            <person name="Wilkins M.J."/>
            <person name="Karaoz U."/>
            <person name="Brodie E.L."/>
            <person name="Williams K.H."/>
            <person name="Hubbard S.S."/>
            <person name="Banfield J.F."/>
        </authorList>
    </citation>
    <scope>NUCLEOTIDE SEQUENCE [LARGE SCALE GENOMIC DNA]</scope>
</reference>
<protein>
    <recommendedName>
        <fullName evidence="9">Bifunctional protein FolD</fullName>
    </recommendedName>
    <domain>
        <recommendedName>
            <fullName evidence="9">Methylenetetrahydrofolate dehydrogenase</fullName>
            <ecNumber evidence="9">1.5.1.5</ecNumber>
        </recommendedName>
    </domain>
    <domain>
        <recommendedName>
            <fullName evidence="9">Methenyltetrahydrofolate cyclohydrolase</fullName>
            <ecNumber evidence="9">3.5.4.9</ecNumber>
        </recommendedName>
    </domain>
</protein>
<dbReference type="InterPro" id="IPR020631">
    <property type="entry name" value="THF_DH/CycHdrlase_NAD-bd_dom"/>
</dbReference>
<evidence type="ECO:0000256" key="9">
    <source>
        <dbReference type="HAMAP-Rule" id="MF_01576"/>
    </source>
</evidence>
<evidence type="ECO:0000256" key="3">
    <source>
        <dbReference type="ARBA" id="ARBA00022755"/>
    </source>
</evidence>